<dbReference type="Proteomes" id="UP000887013">
    <property type="component" value="Unassembled WGS sequence"/>
</dbReference>
<comment type="caution">
    <text evidence="1">The sequence shown here is derived from an EMBL/GenBank/DDBJ whole genome shotgun (WGS) entry which is preliminary data.</text>
</comment>
<gene>
    <name evidence="1" type="ORF">NPIL_33731</name>
</gene>
<dbReference type="EMBL" id="BMAW01040703">
    <property type="protein sequence ID" value="GFU60694.1"/>
    <property type="molecule type" value="Genomic_DNA"/>
</dbReference>
<sequence>MIAKRKRSCRSMCETFEFMRKENESLDKAFTILSQIHMAIKSMKCRIKHKPLSSLSDKDRLTALNDLDEGFDVLLDCFACGFEEIEDKTETLHSILFKDVSSSIEKDVVLDLFDDIGEIQTELSELISESEEKMYTFLHSIQKENRKTSDNNIVLVLNV</sequence>
<protein>
    <submittedName>
        <fullName evidence="1">Uncharacterized protein</fullName>
    </submittedName>
</protein>
<dbReference type="AlphaFoldDB" id="A0A8X6R545"/>
<evidence type="ECO:0000313" key="2">
    <source>
        <dbReference type="Proteomes" id="UP000887013"/>
    </source>
</evidence>
<organism evidence="1 2">
    <name type="scientific">Nephila pilipes</name>
    <name type="common">Giant wood spider</name>
    <name type="synonym">Nephila maculata</name>
    <dbReference type="NCBI Taxonomy" id="299642"/>
    <lineage>
        <taxon>Eukaryota</taxon>
        <taxon>Metazoa</taxon>
        <taxon>Ecdysozoa</taxon>
        <taxon>Arthropoda</taxon>
        <taxon>Chelicerata</taxon>
        <taxon>Arachnida</taxon>
        <taxon>Araneae</taxon>
        <taxon>Araneomorphae</taxon>
        <taxon>Entelegynae</taxon>
        <taxon>Araneoidea</taxon>
        <taxon>Nephilidae</taxon>
        <taxon>Nephila</taxon>
    </lineage>
</organism>
<proteinExistence type="predicted"/>
<keyword evidence="2" id="KW-1185">Reference proteome</keyword>
<reference evidence="1" key="1">
    <citation type="submission" date="2020-08" db="EMBL/GenBank/DDBJ databases">
        <title>Multicomponent nature underlies the extraordinary mechanical properties of spider dragline silk.</title>
        <authorList>
            <person name="Kono N."/>
            <person name="Nakamura H."/>
            <person name="Mori M."/>
            <person name="Yoshida Y."/>
            <person name="Ohtoshi R."/>
            <person name="Malay A.D."/>
            <person name="Moran D.A.P."/>
            <person name="Tomita M."/>
            <person name="Numata K."/>
            <person name="Arakawa K."/>
        </authorList>
    </citation>
    <scope>NUCLEOTIDE SEQUENCE</scope>
</reference>
<name>A0A8X6R545_NEPPI</name>
<accession>A0A8X6R545</accession>
<evidence type="ECO:0000313" key="1">
    <source>
        <dbReference type="EMBL" id="GFU60694.1"/>
    </source>
</evidence>